<dbReference type="AlphaFoldDB" id="D6CZL8"/>
<accession>D6CZL8</accession>
<dbReference type="GeneID" id="69482732"/>
<gene>
    <name evidence="1" type="ORF">BXY_25760</name>
</gene>
<evidence type="ECO:0000313" key="1">
    <source>
        <dbReference type="EMBL" id="CBK67620.1"/>
    </source>
</evidence>
<protein>
    <submittedName>
        <fullName evidence="1">Uncharacterized protein</fullName>
    </submittedName>
</protein>
<name>D6CZL8_9BACE</name>
<proteinExistence type="predicted"/>
<reference evidence="1 2" key="2">
    <citation type="submission" date="2010-03" db="EMBL/GenBank/DDBJ databases">
        <authorList>
            <person name="Pajon A."/>
        </authorList>
    </citation>
    <scope>NUCLEOTIDE SEQUENCE [LARGE SCALE GENOMIC DNA]</scope>
    <source>
        <strain evidence="1 2">XB1A</strain>
    </source>
</reference>
<dbReference type="HOGENOM" id="CLU_110693_1_0_10"/>
<organism evidence="1 2">
    <name type="scientific">Bacteroides xylanisolvens XB1A</name>
    <dbReference type="NCBI Taxonomy" id="657309"/>
    <lineage>
        <taxon>Bacteria</taxon>
        <taxon>Pseudomonadati</taxon>
        <taxon>Bacteroidota</taxon>
        <taxon>Bacteroidia</taxon>
        <taxon>Bacteroidales</taxon>
        <taxon>Bacteroidaceae</taxon>
        <taxon>Bacteroides</taxon>
    </lineage>
</organism>
<dbReference type="eggNOG" id="ENOG50347PS">
    <property type="taxonomic scope" value="Bacteria"/>
</dbReference>
<dbReference type="Proteomes" id="UP000008795">
    <property type="component" value="Chromosome"/>
</dbReference>
<dbReference type="RefSeq" id="WP_015532073.1">
    <property type="nucleotide sequence ID" value="NC_021017.1"/>
</dbReference>
<evidence type="ECO:0000313" key="2">
    <source>
        <dbReference type="Proteomes" id="UP000008795"/>
    </source>
</evidence>
<dbReference type="PATRIC" id="fig|657309.4.peg.1373"/>
<dbReference type="KEGG" id="bxy:BXY_25760"/>
<sequence>MQSLSLEHINEKSSYQVEPTDKDGFYQFFTDGGVHYFIGFMEDDVLFVKNSYQLIIANLNNHKSPRDSKVRDTIVSIVDEFFNRNNSTLLYICETGDDKQRMRSRLFEYWFSTYNRKALFTMMSSSIVDADGIVNFATIILRNDNPHLSEVITEFTESIQLLSQKPQ</sequence>
<dbReference type="Pfam" id="PF19666">
    <property type="entry name" value="DUF6169"/>
    <property type="match status" value="1"/>
</dbReference>
<dbReference type="InterPro" id="IPR046167">
    <property type="entry name" value="DUF6169"/>
</dbReference>
<reference evidence="1 2" key="1">
    <citation type="submission" date="2010-03" db="EMBL/GenBank/DDBJ databases">
        <title>The genome sequence of Bacteriodes xylanisolvens XB1A.</title>
        <authorList>
            <consortium name="metaHIT consortium -- http://www.metahit.eu/"/>
            <person name="Pajon A."/>
            <person name="Turner K."/>
            <person name="Parkhill J."/>
            <person name="Bernalier A."/>
        </authorList>
    </citation>
    <scope>NUCLEOTIDE SEQUENCE [LARGE SCALE GENOMIC DNA]</scope>
    <source>
        <strain evidence="1 2">XB1A</strain>
    </source>
</reference>
<dbReference type="EMBL" id="FP929033">
    <property type="protein sequence ID" value="CBK67620.1"/>
    <property type="molecule type" value="Genomic_DNA"/>
</dbReference>